<dbReference type="Proteomes" id="UP000233837">
    <property type="component" value="Unassembled WGS sequence"/>
</dbReference>
<accession>A0A2I0W3R5</accession>
<reference evidence="1 2" key="1">
    <citation type="journal article" date="2016" name="Sci. Rep.">
        <title>The Dendrobium catenatum Lindl. genome sequence provides insights into polysaccharide synthase, floral development and adaptive evolution.</title>
        <authorList>
            <person name="Zhang G.Q."/>
            <person name="Xu Q."/>
            <person name="Bian C."/>
            <person name="Tsai W.C."/>
            <person name="Yeh C.M."/>
            <person name="Liu K.W."/>
            <person name="Yoshida K."/>
            <person name="Zhang L.S."/>
            <person name="Chang S.B."/>
            <person name="Chen F."/>
            <person name="Shi Y."/>
            <person name="Su Y.Y."/>
            <person name="Zhang Y.Q."/>
            <person name="Chen L.J."/>
            <person name="Yin Y."/>
            <person name="Lin M."/>
            <person name="Huang H."/>
            <person name="Deng H."/>
            <person name="Wang Z.W."/>
            <person name="Zhu S.L."/>
            <person name="Zhao X."/>
            <person name="Deng C."/>
            <person name="Niu S.C."/>
            <person name="Huang J."/>
            <person name="Wang M."/>
            <person name="Liu G.H."/>
            <person name="Yang H.J."/>
            <person name="Xiao X.J."/>
            <person name="Hsiao Y.Y."/>
            <person name="Wu W.L."/>
            <person name="Chen Y.Y."/>
            <person name="Mitsuda N."/>
            <person name="Ohme-Takagi M."/>
            <person name="Luo Y.B."/>
            <person name="Van de Peer Y."/>
            <person name="Liu Z.J."/>
        </authorList>
    </citation>
    <scope>NUCLEOTIDE SEQUENCE [LARGE SCALE GENOMIC DNA]</scope>
    <source>
        <tissue evidence="1">The whole plant</tissue>
    </source>
</reference>
<proteinExistence type="predicted"/>
<gene>
    <name evidence="1" type="ORF">MA16_Dca007044</name>
</gene>
<name>A0A2I0W3R5_9ASPA</name>
<evidence type="ECO:0000313" key="2">
    <source>
        <dbReference type="Proteomes" id="UP000233837"/>
    </source>
</evidence>
<dbReference type="EMBL" id="KZ502938">
    <property type="protein sequence ID" value="PKU70293.1"/>
    <property type="molecule type" value="Genomic_DNA"/>
</dbReference>
<dbReference type="AlphaFoldDB" id="A0A2I0W3R5"/>
<protein>
    <submittedName>
        <fullName evidence="1">Uncharacterized protein</fullName>
    </submittedName>
</protein>
<organism evidence="1 2">
    <name type="scientific">Dendrobium catenatum</name>
    <dbReference type="NCBI Taxonomy" id="906689"/>
    <lineage>
        <taxon>Eukaryota</taxon>
        <taxon>Viridiplantae</taxon>
        <taxon>Streptophyta</taxon>
        <taxon>Embryophyta</taxon>
        <taxon>Tracheophyta</taxon>
        <taxon>Spermatophyta</taxon>
        <taxon>Magnoliopsida</taxon>
        <taxon>Liliopsida</taxon>
        <taxon>Asparagales</taxon>
        <taxon>Orchidaceae</taxon>
        <taxon>Epidendroideae</taxon>
        <taxon>Malaxideae</taxon>
        <taxon>Dendrobiinae</taxon>
        <taxon>Dendrobium</taxon>
    </lineage>
</organism>
<evidence type="ECO:0000313" key="1">
    <source>
        <dbReference type="EMBL" id="PKU70293.1"/>
    </source>
</evidence>
<sequence>MDVAYDGSPFDSAVPALSPIANEEVPFVGVHISIISNCALKAHLGLNMKDACVDHSDWLDKFLSSPCGDVGEDLNGFEDEFNEMFNLKAGRIVQKEFSITGDKRCRQKPKRK</sequence>
<keyword evidence="2" id="KW-1185">Reference proteome</keyword>
<reference evidence="1 2" key="2">
    <citation type="journal article" date="2017" name="Nature">
        <title>The Apostasia genome and the evolution of orchids.</title>
        <authorList>
            <person name="Zhang G.Q."/>
            <person name="Liu K.W."/>
            <person name="Li Z."/>
            <person name="Lohaus R."/>
            <person name="Hsiao Y.Y."/>
            <person name="Niu S.C."/>
            <person name="Wang J.Y."/>
            <person name="Lin Y.C."/>
            <person name="Xu Q."/>
            <person name="Chen L.J."/>
            <person name="Yoshida K."/>
            <person name="Fujiwara S."/>
            <person name="Wang Z.W."/>
            <person name="Zhang Y.Q."/>
            <person name="Mitsuda N."/>
            <person name="Wang M."/>
            <person name="Liu G.H."/>
            <person name="Pecoraro L."/>
            <person name="Huang H.X."/>
            <person name="Xiao X.J."/>
            <person name="Lin M."/>
            <person name="Wu X.Y."/>
            <person name="Wu W.L."/>
            <person name="Chen Y.Y."/>
            <person name="Chang S.B."/>
            <person name="Sakamoto S."/>
            <person name="Ohme-Takagi M."/>
            <person name="Yagi M."/>
            <person name="Zeng S.J."/>
            <person name="Shen C.Y."/>
            <person name="Yeh C.M."/>
            <person name="Luo Y.B."/>
            <person name="Tsai W.C."/>
            <person name="Van de Peer Y."/>
            <person name="Liu Z.J."/>
        </authorList>
    </citation>
    <scope>NUCLEOTIDE SEQUENCE [LARGE SCALE GENOMIC DNA]</scope>
    <source>
        <tissue evidence="1">The whole plant</tissue>
    </source>
</reference>